<reference evidence="1 2" key="1">
    <citation type="journal article" date="2011" name="BMC Genomics">
        <title>Genomic insights into an obligate epibiotic bacterial predator: Micavibrio aeruginosavorus ARL-13.</title>
        <authorList>
            <person name="Wang Z."/>
            <person name="Kadouri D."/>
            <person name="Wu M."/>
        </authorList>
    </citation>
    <scope>NUCLEOTIDE SEQUENCE [LARGE SCALE GENOMIC DNA]</scope>
    <source>
        <strain evidence="1 2">ARL-13</strain>
    </source>
</reference>
<dbReference type="KEGG" id="mai:MICA_1066"/>
<protein>
    <submittedName>
        <fullName evidence="1">Uncharacterized protein</fullName>
    </submittedName>
</protein>
<evidence type="ECO:0000313" key="2">
    <source>
        <dbReference type="Proteomes" id="UP000009286"/>
    </source>
</evidence>
<evidence type="ECO:0000313" key="1">
    <source>
        <dbReference type="EMBL" id="AEP09394.1"/>
    </source>
</evidence>
<dbReference type="HOGENOM" id="CLU_1832835_0_0_5"/>
<gene>
    <name evidence="1" type="ordered locus">MICA_1066</name>
</gene>
<dbReference type="RefSeq" id="WP_014102617.1">
    <property type="nucleotide sequence ID" value="NC_016026.1"/>
</dbReference>
<name>G2KN61_MICAA</name>
<organism evidence="1 2">
    <name type="scientific">Micavibrio aeruginosavorus (strain ARL-13)</name>
    <dbReference type="NCBI Taxonomy" id="856793"/>
    <lineage>
        <taxon>Bacteria</taxon>
        <taxon>Pseudomonadati</taxon>
        <taxon>Bdellovibrionota</taxon>
        <taxon>Bdellovibrionia</taxon>
        <taxon>Bdellovibrionales</taxon>
        <taxon>Pseudobdellovibrionaceae</taxon>
        <taxon>Micavibrio</taxon>
    </lineage>
</organism>
<accession>G2KN61</accession>
<proteinExistence type="predicted"/>
<dbReference type="EMBL" id="CP002382">
    <property type="protein sequence ID" value="AEP09394.1"/>
    <property type="molecule type" value="Genomic_DNA"/>
</dbReference>
<sequence>MENKPSNVFEIASAAGKKPSRAAMALPDEVRQGLKMIYEHIQHDHVMDNIAFEAHGFTLEKRIRLSDYLYDLHSPVLMSDLHTMMLDIRPYYRKGGNIRVIDLIDGVMNDLTRIIQNKPKADVRTFVRPNKKTETGVDPR</sequence>
<dbReference type="Proteomes" id="UP000009286">
    <property type="component" value="Chromosome"/>
</dbReference>
<dbReference type="STRING" id="856793.MICA_1066"/>
<keyword evidence="2" id="KW-1185">Reference proteome</keyword>
<dbReference type="AlphaFoldDB" id="G2KN61"/>
<dbReference type="OrthoDB" id="9843284at2"/>